<accession>A0A9N8PR08</accession>
<dbReference type="AlphaFoldDB" id="A0A9N8PR08"/>
<dbReference type="PROSITE" id="PS00028">
    <property type="entry name" value="ZINC_FINGER_C2H2_1"/>
    <property type="match status" value="1"/>
</dbReference>
<feature type="region of interest" description="Disordered" evidence="1">
    <location>
        <begin position="1"/>
        <end position="21"/>
    </location>
</feature>
<dbReference type="OrthoDB" id="5424797at2759"/>
<dbReference type="SMART" id="SM00355">
    <property type="entry name" value="ZnF_C2H2"/>
    <property type="match status" value="2"/>
</dbReference>
<feature type="region of interest" description="Disordered" evidence="1">
    <location>
        <begin position="163"/>
        <end position="267"/>
    </location>
</feature>
<gene>
    <name evidence="3" type="ORF">AWRI4620_LOCUS3859</name>
</gene>
<reference evidence="3" key="1">
    <citation type="submission" date="2020-06" db="EMBL/GenBank/DDBJ databases">
        <authorList>
            <person name="Onetto C."/>
        </authorList>
    </citation>
    <scope>NUCLEOTIDE SEQUENCE</scope>
</reference>
<feature type="compositionally biased region" description="Polar residues" evidence="1">
    <location>
        <begin position="218"/>
        <end position="240"/>
    </location>
</feature>
<evidence type="ECO:0000313" key="3">
    <source>
        <dbReference type="EMBL" id="CAD0109604.1"/>
    </source>
</evidence>
<feature type="compositionally biased region" description="Acidic residues" evidence="1">
    <location>
        <begin position="193"/>
        <end position="203"/>
    </location>
</feature>
<feature type="compositionally biased region" description="Low complexity" evidence="1">
    <location>
        <begin position="163"/>
        <end position="172"/>
    </location>
</feature>
<evidence type="ECO:0000256" key="1">
    <source>
        <dbReference type="SAM" id="MobiDB-lite"/>
    </source>
</evidence>
<feature type="compositionally biased region" description="Basic and acidic residues" evidence="1">
    <location>
        <begin position="174"/>
        <end position="192"/>
    </location>
</feature>
<feature type="domain" description="C2H2-type" evidence="2">
    <location>
        <begin position="424"/>
        <end position="447"/>
    </location>
</feature>
<feature type="compositionally biased region" description="Polar residues" evidence="1">
    <location>
        <begin position="378"/>
        <end position="389"/>
    </location>
</feature>
<proteinExistence type="predicted"/>
<feature type="region of interest" description="Disordered" evidence="1">
    <location>
        <begin position="367"/>
        <end position="408"/>
    </location>
</feature>
<organism evidence="3 4">
    <name type="scientific">Aureobasidium uvarum</name>
    <dbReference type="NCBI Taxonomy" id="2773716"/>
    <lineage>
        <taxon>Eukaryota</taxon>
        <taxon>Fungi</taxon>
        <taxon>Dikarya</taxon>
        <taxon>Ascomycota</taxon>
        <taxon>Pezizomycotina</taxon>
        <taxon>Dothideomycetes</taxon>
        <taxon>Dothideomycetidae</taxon>
        <taxon>Dothideales</taxon>
        <taxon>Saccotheciaceae</taxon>
        <taxon>Aureobasidium</taxon>
    </lineage>
</organism>
<evidence type="ECO:0000313" key="4">
    <source>
        <dbReference type="Proteomes" id="UP000745764"/>
    </source>
</evidence>
<feature type="compositionally biased region" description="Basic residues" evidence="1">
    <location>
        <begin position="254"/>
        <end position="267"/>
    </location>
</feature>
<feature type="compositionally biased region" description="Polar residues" evidence="1">
    <location>
        <begin position="299"/>
        <end position="318"/>
    </location>
</feature>
<sequence>MSAINSDSDEDMPPAKQVNTGQYDTGMMTEQASIAHSNGHFNPPVPPHNLQQYYFNGIYHPMTAPGSSSAAAVARPMIVSKHVELKGQTLVEPVKRAKVARKSRYDPRTICRDVLLATGRHPDMRPLNQHLNVMHNFLKLHSKDVEQDKFDLETIRWDLIDPGEPIVEPIEPAEADRESTVEAETNERHATDADDEGGSEDEGGAPLTSDVPPATAVGASTSENTPARSTSGRHAPTSQLVAVEIDTSKGNQGRTKKPFPKAKVGRPRKSLPVVIVSVDNGRSPAKPLTRRHTDMHPRATSSMATDTPRKQQTPNMSATPIPDKPVGYAAFRSAVTEYDENGNPIKKKGRPVGWRKSVHSKAALAAAAGESVEGAIPKSSTAAQRTSRGQAAPSYAPPKQRRGRPAKPVVEVKEPDVEFNVYKCEWEDCDSELHNIDTLRKHVLKLHGKKTSEGDYECAWFGCFQEDEVTAFDDMAQWMEHMETQHVKPISRTLGDGPRQGLSGGS</sequence>
<name>A0A9N8PR08_9PEZI</name>
<keyword evidence="4" id="KW-1185">Reference proteome</keyword>
<dbReference type="Proteomes" id="UP000745764">
    <property type="component" value="Unassembled WGS sequence"/>
</dbReference>
<feature type="region of interest" description="Disordered" evidence="1">
    <location>
        <begin position="280"/>
        <end position="325"/>
    </location>
</feature>
<protein>
    <recommendedName>
        <fullName evidence="2">C2H2-type domain-containing protein</fullName>
    </recommendedName>
</protein>
<evidence type="ECO:0000259" key="2">
    <source>
        <dbReference type="PROSITE" id="PS00028"/>
    </source>
</evidence>
<dbReference type="Gene3D" id="3.30.160.60">
    <property type="entry name" value="Classic Zinc Finger"/>
    <property type="match status" value="1"/>
</dbReference>
<dbReference type="InterPro" id="IPR013087">
    <property type="entry name" value="Znf_C2H2_type"/>
</dbReference>
<comment type="caution">
    <text evidence="3">The sequence shown here is derived from an EMBL/GenBank/DDBJ whole genome shotgun (WGS) entry which is preliminary data.</text>
</comment>
<dbReference type="EMBL" id="CAINUL010000005">
    <property type="protein sequence ID" value="CAD0109604.1"/>
    <property type="molecule type" value="Genomic_DNA"/>
</dbReference>